<gene>
    <name evidence="2" type="ORF">GCM10022202_12710</name>
</gene>
<evidence type="ECO:0008006" key="4">
    <source>
        <dbReference type="Google" id="ProtNLM"/>
    </source>
</evidence>
<dbReference type="Proteomes" id="UP001410795">
    <property type="component" value="Unassembled WGS sequence"/>
</dbReference>
<comment type="caution">
    <text evidence="2">The sequence shown here is derived from an EMBL/GenBank/DDBJ whole genome shotgun (WGS) entry which is preliminary data.</text>
</comment>
<dbReference type="RefSeq" id="WP_221855072.1">
    <property type="nucleotide sequence ID" value="NZ_BAAAYV010000005.1"/>
</dbReference>
<dbReference type="EMBL" id="BAAAYV010000005">
    <property type="protein sequence ID" value="GAA3654113.1"/>
    <property type="molecule type" value="Genomic_DNA"/>
</dbReference>
<name>A0ABP7B9V1_9MICO</name>
<protein>
    <recommendedName>
        <fullName evidence="4">Lipoprotein</fullName>
    </recommendedName>
</protein>
<feature type="chain" id="PRO_5046296367" description="Lipoprotein" evidence="1">
    <location>
        <begin position="28"/>
        <end position="147"/>
    </location>
</feature>
<feature type="signal peptide" evidence="1">
    <location>
        <begin position="1"/>
        <end position="27"/>
    </location>
</feature>
<dbReference type="PROSITE" id="PS51257">
    <property type="entry name" value="PROKAR_LIPOPROTEIN"/>
    <property type="match status" value="1"/>
</dbReference>
<keyword evidence="1" id="KW-0732">Signal</keyword>
<proteinExistence type="predicted"/>
<reference evidence="3" key="1">
    <citation type="journal article" date="2019" name="Int. J. Syst. Evol. Microbiol.">
        <title>The Global Catalogue of Microorganisms (GCM) 10K type strain sequencing project: providing services to taxonomists for standard genome sequencing and annotation.</title>
        <authorList>
            <consortium name="The Broad Institute Genomics Platform"/>
            <consortium name="The Broad Institute Genome Sequencing Center for Infectious Disease"/>
            <person name="Wu L."/>
            <person name="Ma J."/>
        </authorList>
    </citation>
    <scope>NUCLEOTIDE SEQUENCE [LARGE SCALE GENOMIC DNA]</scope>
    <source>
        <strain evidence="3">JCM 16546</strain>
    </source>
</reference>
<accession>A0ABP7B9V1</accession>
<keyword evidence="3" id="KW-1185">Reference proteome</keyword>
<evidence type="ECO:0000256" key="1">
    <source>
        <dbReference type="SAM" id="SignalP"/>
    </source>
</evidence>
<evidence type="ECO:0000313" key="3">
    <source>
        <dbReference type="Proteomes" id="UP001410795"/>
    </source>
</evidence>
<organism evidence="2 3">
    <name type="scientific">Microbacterium marinilacus</name>
    <dbReference type="NCBI Taxonomy" id="415209"/>
    <lineage>
        <taxon>Bacteria</taxon>
        <taxon>Bacillati</taxon>
        <taxon>Actinomycetota</taxon>
        <taxon>Actinomycetes</taxon>
        <taxon>Micrococcales</taxon>
        <taxon>Microbacteriaceae</taxon>
        <taxon>Microbacterium</taxon>
    </lineage>
</organism>
<sequence length="147" mass="15386">MHTLRLRALAGAALTAAVLAVATGCAAIEDALHKERSLSFETLHDLAEGWDREVSWFPADATGIRIAESSIAADASVLLASSQELDPDLCAPSDRLSAPSYQVDGAPDVYAASDAYACGAWTVIAAPGGWYGWTPNHSDERAASPTE</sequence>
<evidence type="ECO:0000313" key="2">
    <source>
        <dbReference type="EMBL" id="GAA3654113.1"/>
    </source>
</evidence>